<protein>
    <submittedName>
        <fullName evidence="3">Uncharacterized protein family SERF</fullName>
    </submittedName>
</protein>
<reference evidence="3" key="1">
    <citation type="submission" date="2014-08" db="EMBL/GenBank/DDBJ databases">
        <authorList>
            <person name="Sharma Rahul"/>
            <person name="Thines Marco"/>
        </authorList>
    </citation>
    <scope>NUCLEOTIDE SEQUENCE</scope>
</reference>
<feature type="compositionally biased region" description="Low complexity" evidence="1">
    <location>
        <begin position="37"/>
        <end position="52"/>
    </location>
</feature>
<dbReference type="Pfam" id="PF04419">
    <property type="entry name" value="SERF-like_N"/>
    <property type="match status" value="1"/>
</dbReference>
<name>A0A0F7SEU2_PHARH</name>
<evidence type="ECO:0000313" key="3">
    <source>
        <dbReference type="EMBL" id="CDZ96460.1"/>
    </source>
</evidence>
<dbReference type="EMBL" id="LN483144">
    <property type="protein sequence ID" value="CDZ96460.1"/>
    <property type="molecule type" value="Genomic_DNA"/>
</dbReference>
<accession>A0A0F7SEU2</accession>
<feature type="domain" description="Small EDRK-rich factor-like N-terminal" evidence="2">
    <location>
        <begin position="1"/>
        <end position="24"/>
    </location>
</feature>
<dbReference type="InterPro" id="IPR007513">
    <property type="entry name" value="SERF-like_N"/>
</dbReference>
<feature type="compositionally biased region" description="Basic and acidic residues" evidence="1">
    <location>
        <begin position="1"/>
        <end position="24"/>
    </location>
</feature>
<evidence type="ECO:0000256" key="1">
    <source>
        <dbReference type="SAM" id="MobiDB-lite"/>
    </source>
</evidence>
<dbReference type="AlphaFoldDB" id="A0A0F7SEU2"/>
<organism evidence="3">
    <name type="scientific">Phaffia rhodozyma</name>
    <name type="common">Yeast</name>
    <name type="synonym">Xanthophyllomyces dendrorhous</name>
    <dbReference type="NCBI Taxonomy" id="264483"/>
    <lineage>
        <taxon>Eukaryota</taxon>
        <taxon>Fungi</taxon>
        <taxon>Dikarya</taxon>
        <taxon>Basidiomycota</taxon>
        <taxon>Agaricomycotina</taxon>
        <taxon>Tremellomycetes</taxon>
        <taxon>Cystofilobasidiales</taxon>
        <taxon>Mrakiaceae</taxon>
        <taxon>Phaffia</taxon>
    </lineage>
</organism>
<sequence length="69" mass="7310">MARGNQRDKAREKNEKAKAAEKGKLTGNPQARREADAAALQAKIAAKQKAAAGIVDDKPAGPKSFIKPK</sequence>
<feature type="region of interest" description="Disordered" evidence="1">
    <location>
        <begin position="1"/>
        <end position="69"/>
    </location>
</feature>
<evidence type="ECO:0000259" key="2">
    <source>
        <dbReference type="Pfam" id="PF04419"/>
    </source>
</evidence>
<proteinExistence type="predicted"/>